<feature type="transmembrane region" description="Helical" evidence="2">
    <location>
        <begin position="49"/>
        <end position="68"/>
    </location>
</feature>
<dbReference type="Proteomes" id="UP000632222">
    <property type="component" value="Unassembled WGS sequence"/>
</dbReference>
<gene>
    <name evidence="3" type="ORF">GCM10008938_33110</name>
</gene>
<protein>
    <recommendedName>
        <fullName evidence="5">DUF2335 domain-containing protein</fullName>
    </recommendedName>
</protein>
<name>A0ABQ2D3A4_9DEIO</name>
<evidence type="ECO:0000313" key="4">
    <source>
        <dbReference type="Proteomes" id="UP000632222"/>
    </source>
</evidence>
<keyword evidence="4" id="KW-1185">Reference proteome</keyword>
<keyword evidence="1" id="KW-0175">Coiled coil</keyword>
<proteinExistence type="predicted"/>
<evidence type="ECO:0000256" key="2">
    <source>
        <dbReference type="SAM" id="Phobius"/>
    </source>
</evidence>
<sequence>MNKSPKHSEDPLTQNQQPRFEKTLENLQENWDQLERNYQKQESKSSFRLAIKMSLIMAVVAGLIFGYLKVFHDVEFTLKTGLSLLIVVVAPLALANQFFGHKR</sequence>
<feature type="coiled-coil region" evidence="1">
    <location>
        <begin position="17"/>
        <end position="44"/>
    </location>
</feature>
<dbReference type="RefSeq" id="WP_189004362.1">
    <property type="nucleotide sequence ID" value="NZ_BMOD01000014.1"/>
</dbReference>
<reference evidence="4" key="1">
    <citation type="journal article" date="2019" name="Int. J. Syst. Evol. Microbiol.">
        <title>The Global Catalogue of Microorganisms (GCM) 10K type strain sequencing project: providing services to taxonomists for standard genome sequencing and annotation.</title>
        <authorList>
            <consortium name="The Broad Institute Genomics Platform"/>
            <consortium name="The Broad Institute Genome Sequencing Center for Infectious Disease"/>
            <person name="Wu L."/>
            <person name="Ma J."/>
        </authorList>
    </citation>
    <scope>NUCLEOTIDE SEQUENCE [LARGE SCALE GENOMIC DNA]</scope>
    <source>
        <strain evidence="4">JCM 14370</strain>
    </source>
</reference>
<dbReference type="EMBL" id="BMOD01000014">
    <property type="protein sequence ID" value="GGJ44241.1"/>
    <property type="molecule type" value="Genomic_DNA"/>
</dbReference>
<feature type="transmembrane region" description="Helical" evidence="2">
    <location>
        <begin position="80"/>
        <end position="99"/>
    </location>
</feature>
<evidence type="ECO:0000256" key="1">
    <source>
        <dbReference type="SAM" id="Coils"/>
    </source>
</evidence>
<comment type="caution">
    <text evidence="3">The sequence shown here is derived from an EMBL/GenBank/DDBJ whole genome shotgun (WGS) entry which is preliminary data.</text>
</comment>
<keyword evidence="2" id="KW-1133">Transmembrane helix</keyword>
<keyword evidence="2" id="KW-0472">Membrane</keyword>
<accession>A0ABQ2D3A4</accession>
<keyword evidence="2" id="KW-0812">Transmembrane</keyword>
<evidence type="ECO:0000313" key="3">
    <source>
        <dbReference type="EMBL" id="GGJ44241.1"/>
    </source>
</evidence>
<evidence type="ECO:0008006" key="5">
    <source>
        <dbReference type="Google" id="ProtNLM"/>
    </source>
</evidence>
<organism evidence="3 4">
    <name type="scientific">Deinococcus roseus</name>
    <dbReference type="NCBI Taxonomy" id="392414"/>
    <lineage>
        <taxon>Bacteria</taxon>
        <taxon>Thermotogati</taxon>
        <taxon>Deinococcota</taxon>
        <taxon>Deinococci</taxon>
        <taxon>Deinococcales</taxon>
        <taxon>Deinococcaceae</taxon>
        <taxon>Deinococcus</taxon>
    </lineage>
</organism>